<sequence>MLQPHLQPFIGNEMQIFQQDNVPCHKSGMTLGWLQDQGI</sequence>
<evidence type="ECO:0008006" key="3">
    <source>
        <dbReference type="Google" id="ProtNLM"/>
    </source>
</evidence>
<dbReference type="EMBL" id="GL376617">
    <property type="status" value="NOT_ANNOTATED_CDS"/>
    <property type="molecule type" value="Genomic_DNA"/>
</dbReference>
<dbReference type="GO" id="GO:0003676">
    <property type="term" value="F:nucleic acid binding"/>
    <property type="evidence" value="ECO:0007669"/>
    <property type="project" value="InterPro"/>
</dbReference>
<protein>
    <recommendedName>
        <fullName evidence="3">Tc1-like transposase DDE domain-containing protein</fullName>
    </recommendedName>
</protein>
<organism evidence="1 2">
    <name type="scientific">Globisporangium ultimum (strain ATCC 200006 / CBS 805.95 / DAOM BR144)</name>
    <name type="common">Pythium ultimum</name>
    <dbReference type="NCBI Taxonomy" id="431595"/>
    <lineage>
        <taxon>Eukaryota</taxon>
        <taxon>Sar</taxon>
        <taxon>Stramenopiles</taxon>
        <taxon>Oomycota</taxon>
        <taxon>Peronosporomycetes</taxon>
        <taxon>Pythiales</taxon>
        <taxon>Pythiaceae</taxon>
        <taxon>Globisporangium</taxon>
    </lineage>
</organism>
<dbReference type="Gene3D" id="3.30.420.10">
    <property type="entry name" value="Ribonuclease H-like superfamily/Ribonuclease H"/>
    <property type="match status" value="1"/>
</dbReference>
<proteinExistence type="predicted"/>
<evidence type="ECO:0000313" key="1">
    <source>
        <dbReference type="EnsemblProtists" id="PYU1_T008007"/>
    </source>
</evidence>
<dbReference type="InParanoid" id="K3WSR3"/>
<reference evidence="2" key="2">
    <citation type="submission" date="2010-04" db="EMBL/GenBank/DDBJ databases">
        <authorList>
            <person name="Buell R."/>
            <person name="Hamilton J."/>
            <person name="Hostetler J."/>
        </authorList>
    </citation>
    <scope>NUCLEOTIDE SEQUENCE [LARGE SCALE GENOMIC DNA]</scope>
    <source>
        <strain evidence="2">DAOM:BR144</strain>
    </source>
</reference>
<dbReference type="AlphaFoldDB" id="K3WSR3"/>
<dbReference type="Proteomes" id="UP000019132">
    <property type="component" value="Unassembled WGS sequence"/>
</dbReference>
<reference evidence="2" key="1">
    <citation type="journal article" date="2010" name="Genome Biol.">
        <title>Genome sequence of the necrotrophic plant pathogen Pythium ultimum reveals original pathogenicity mechanisms and effector repertoire.</title>
        <authorList>
            <person name="Levesque C.A."/>
            <person name="Brouwer H."/>
            <person name="Cano L."/>
            <person name="Hamilton J.P."/>
            <person name="Holt C."/>
            <person name="Huitema E."/>
            <person name="Raffaele S."/>
            <person name="Robideau G.P."/>
            <person name="Thines M."/>
            <person name="Win J."/>
            <person name="Zerillo M.M."/>
            <person name="Beakes G.W."/>
            <person name="Boore J.L."/>
            <person name="Busam D."/>
            <person name="Dumas B."/>
            <person name="Ferriera S."/>
            <person name="Fuerstenberg S.I."/>
            <person name="Gachon C.M."/>
            <person name="Gaulin E."/>
            <person name="Govers F."/>
            <person name="Grenville-Briggs L."/>
            <person name="Horner N."/>
            <person name="Hostetler J."/>
            <person name="Jiang R.H."/>
            <person name="Johnson J."/>
            <person name="Krajaejun T."/>
            <person name="Lin H."/>
            <person name="Meijer H.J."/>
            <person name="Moore B."/>
            <person name="Morris P."/>
            <person name="Phuntmart V."/>
            <person name="Puiu D."/>
            <person name="Shetty J."/>
            <person name="Stajich J.E."/>
            <person name="Tripathy S."/>
            <person name="Wawra S."/>
            <person name="van West P."/>
            <person name="Whitty B.R."/>
            <person name="Coutinho P.M."/>
            <person name="Henrissat B."/>
            <person name="Martin F."/>
            <person name="Thomas P.D."/>
            <person name="Tyler B.M."/>
            <person name="De Vries R.P."/>
            <person name="Kamoun S."/>
            <person name="Yandell M."/>
            <person name="Tisserat N."/>
            <person name="Buell C.R."/>
        </authorList>
    </citation>
    <scope>NUCLEOTIDE SEQUENCE</scope>
    <source>
        <strain evidence="2">DAOM:BR144</strain>
    </source>
</reference>
<accession>K3WSR3</accession>
<dbReference type="EnsemblProtists" id="PYU1_T008007">
    <property type="protein sequence ID" value="PYU1_T008007"/>
    <property type="gene ID" value="PYU1_G007991"/>
</dbReference>
<evidence type="ECO:0000313" key="2">
    <source>
        <dbReference type="Proteomes" id="UP000019132"/>
    </source>
</evidence>
<dbReference type="HOGENOM" id="CLU_3322741_0_0_1"/>
<name>K3WSR3_GLOUD</name>
<keyword evidence="2" id="KW-1185">Reference proteome</keyword>
<dbReference type="VEuPathDB" id="FungiDB:PYU1_G007991"/>
<reference evidence="1" key="3">
    <citation type="submission" date="2015-02" db="UniProtKB">
        <authorList>
            <consortium name="EnsemblProtists"/>
        </authorList>
    </citation>
    <scope>IDENTIFICATION</scope>
    <source>
        <strain evidence="1">DAOM BR144</strain>
    </source>
</reference>
<dbReference type="InterPro" id="IPR036397">
    <property type="entry name" value="RNaseH_sf"/>
</dbReference>